<dbReference type="PANTHER" id="PTHR43861:SF1">
    <property type="entry name" value="TRANS-ACONITATE 2-METHYLTRANSFERASE"/>
    <property type="match status" value="1"/>
</dbReference>
<reference evidence="2 3" key="1">
    <citation type="submission" date="2015-12" db="EMBL/GenBank/DDBJ databases">
        <title>Draft genome sequnece of Fervidicola ferrireducens strain Y170.</title>
        <authorList>
            <person name="Patel B.K."/>
        </authorList>
    </citation>
    <scope>NUCLEOTIDE SEQUENCE [LARGE SCALE GENOMIC DNA]</scope>
    <source>
        <strain evidence="2 3">Y170</strain>
    </source>
</reference>
<evidence type="ECO:0000313" key="3">
    <source>
        <dbReference type="Proteomes" id="UP000070427"/>
    </source>
</evidence>
<dbReference type="STRING" id="520764.AN618_01370"/>
<keyword evidence="3" id="KW-1185">Reference proteome</keyword>
<dbReference type="EC" id="2.1.1.265" evidence="2"/>
<dbReference type="InterPro" id="IPR029063">
    <property type="entry name" value="SAM-dependent_MTases_sf"/>
</dbReference>
<evidence type="ECO:0000259" key="1">
    <source>
        <dbReference type="Pfam" id="PF08241"/>
    </source>
</evidence>
<dbReference type="OrthoDB" id="9791837at2"/>
<dbReference type="Proteomes" id="UP000070427">
    <property type="component" value="Unassembled WGS sequence"/>
</dbReference>
<dbReference type="InterPro" id="IPR013216">
    <property type="entry name" value="Methyltransf_11"/>
</dbReference>
<dbReference type="SUPFAM" id="SSF53335">
    <property type="entry name" value="S-adenosyl-L-methionine-dependent methyltransferases"/>
    <property type="match status" value="1"/>
</dbReference>
<dbReference type="RefSeq" id="WP_066350822.1">
    <property type="nucleotide sequence ID" value="NZ_LOED01000001.1"/>
</dbReference>
<organism evidence="2 3">
    <name type="scientific">Fervidicola ferrireducens</name>
    <dbReference type="NCBI Taxonomy" id="520764"/>
    <lineage>
        <taxon>Bacteria</taxon>
        <taxon>Bacillati</taxon>
        <taxon>Bacillota</taxon>
        <taxon>Clostridia</taxon>
        <taxon>Thermosediminibacterales</taxon>
        <taxon>Thermosediminibacteraceae</taxon>
        <taxon>Fervidicola</taxon>
    </lineage>
</organism>
<comment type="caution">
    <text evidence="2">The sequence shown here is derived from an EMBL/GenBank/DDBJ whole genome shotgun (WGS) entry which is preliminary data.</text>
</comment>
<dbReference type="GO" id="GO:0032259">
    <property type="term" value="P:methylation"/>
    <property type="evidence" value="ECO:0007669"/>
    <property type="project" value="UniProtKB-KW"/>
</dbReference>
<dbReference type="Gene3D" id="3.40.50.150">
    <property type="entry name" value="Vaccinia Virus protein VP39"/>
    <property type="match status" value="1"/>
</dbReference>
<dbReference type="AlphaFoldDB" id="A0A140LE24"/>
<protein>
    <submittedName>
        <fullName evidence="2">Tellurite methyltransferase</fullName>
        <ecNumber evidence="2">2.1.1.265</ecNumber>
    </submittedName>
</protein>
<dbReference type="InParanoid" id="A0A140LE24"/>
<dbReference type="Pfam" id="PF08241">
    <property type="entry name" value="Methyltransf_11"/>
    <property type="match status" value="1"/>
</dbReference>
<dbReference type="CDD" id="cd02440">
    <property type="entry name" value="AdoMet_MTases"/>
    <property type="match status" value="1"/>
</dbReference>
<evidence type="ECO:0000313" key="2">
    <source>
        <dbReference type="EMBL" id="KXG78799.1"/>
    </source>
</evidence>
<keyword evidence="2" id="KW-0808">Transferase</keyword>
<proteinExistence type="predicted"/>
<gene>
    <name evidence="2" type="primary">tehB</name>
    <name evidence="2" type="ORF">AN618_01370</name>
</gene>
<sequence length="195" mass="22957">MDSTIRYYDENANTFFENTKDADMKEVYKLFLKYLPKEARILDLGCGSGRDTKYFLQNGYDVIAIDGSFEMVKLSTQFTGKQTLHLTFDEINFNEEFDGIWACASLLHVPRSKIDSIFKKIYLALKKGGVFYSSYKYGNKEEIRNGRFFNNYDELSFNELLKKHPYFALLEMKVTYDVRKGRENEKWLNVVLKKL</sequence>
<feature type="domain" description="Methyltransferase type 11" evidence="1">
    <location>
        <begin position="42"/>
        <end position="132"/>
    </location>
</feature>
<accession>A0A140LE24</accession>
<dbReference type="PANTHER" id="PTHR43861">
    <property type="entry name" value="TRANS-ACONITATE 2-METHYLTRANSFERASE-RELATED"/>
    <property type="match status" value="1"/>
</dbReference>
<keyword evidence="2" id="KW-0489">Methyltransferase</keyword>
<dbReference type="FunCoup" id="A0A140LE24">
    <property type="interactions" value="109"/>
</dbReference>
<dbReference type="EMBL" id="LOED01000001">
    <property type="protein sequence ID" value="KXG78799.1"/>
    <property type="molecule type" value="Genomic_DNA"/>
</dbReference>
<name>A0A140LE24_9FIRM</name>
<dbReference type="GO" id="GO:0008757">
    <property type="term" value="F:S-adenosylmethionine-dependent methyltransferase activity"/>
    <property type="evidence" value="ECO:0007669"/>
    <property type="project" value="InterPro"/>
</dbReference>
<dbReference type="PATRIC" id="fig|520764.3.peg.143"/>